<evidence type="ECO:0000313" key="2">
    <source>
        <dbReference type="Proteomes" id="UP001486808"/>
    </source>
</evidence>
<dbReference type="EMBL" id="BAABWD010000003">
    <property type="protein sequence ID" value="GAA6132293.1"/>
    <property type="molecule type" value="Genomic_DNA"/>
</dbReference>
<proteinExistence type="predicted"/>
<gene>
    <name evidence="1" type="ORF">NBRC116187_26530</name>
</gene>
<dbReference type="Pfam" id="PF05621">
    <property type="entry name" value="TniB"/>
    <property type="match status" value="1"/>
</dbReference>
<comment type="caution">
    <text evidence="1">The sequence shown here is derived from an EMBL/GenBank/DDBJ whole genome shotgun (WGS) entry which is preliminary data.</text>
</comment>
<dbReference type="InterPro" id="IPR008868">
    <property type="entry name" value="TniB"/>
</dbReference>
<dbReference type="Proteomes" id="UP001486808">
    <property type="component" value="Unassembled WGS sequence"/>
</dbReference>
<name>A0ABP9ZS48_9GAMM</name>
<evidence type="ECO:0000313" key="1">
    <source>
        <dbReference type="EMBL" id="GAA6132293.1"/>
    </source>
</evidence>
<dbReference type="Gene3D" id="3.40.50.300">
    <property type="entry name" value="P-loop containing nucleotide triphosphate hydrolases"/>
    <property type="match status" value="1"/>
</dbReference>
<organism evidence="1 2">
    <name type="scientific">Halopseudomonas sabulinigri</name>
    <dbReference type="NCBI Taxonomy" id="472181"/>
    <lineage>
        <taxon>Bacteria</taxon>
        <taxon>Pseudomonadati</taxon>
        <taxon>Pseudomonadota</taxon>
        <taxon>Gammaproteobacteria</taxon>
        <taxon>Pseudomonadales</taxon>
        <taxon>Pseudomonadaceae</taxon>
        <taxon>Halopseudomonas</taxon>
    </lineage>
</organism>
<accession>A0ABP9ZS48</accession>
<keyword evidence="2" id="KW-1185">Reference proteome</keyword>
<dbReference type="RefSeq" id="WP_353389052.1">
    <property type="nucleotide sequence ID" value="NZ_BAABWD010000003.1"/>
</dbReference>
<protein>
    <submittedName>
        <fullName evidence="1">TniB family NTP-binding protein</fullName>
    </submittedName>
</protein>
<dbReference type="SUPFAM" id="SSF52540">
    <property type="entry name" value="P-loop containing nucleoside triphosphate hydrolases"/>
    <property type="match status" value="1"/>
</dbReference>
<sequence length="311" mass="34512">MNAPVAKVVRSEGFFHGRLLQSYERAKRVVEQSLQDERHILPLFGPSRIGKLEVAQALLADFPHYETEGRICKPLIRVASPPEPNQRSLTLSIIRGMEGRVLSKISTADLYDQALKQLRIVGVRTIIFDEIQHLSEYGSAQKVRSAADFLKVLSDELGISLILMGLPVAERLLGLNEQLRGRCLATELIYPYAWVSDADRAGFAAGIGLITEAYREQGWTIAFDEASDLPALYGSCIGRFGILVDLFSHAETNNPRQVIDLKCLAKAYANAVNEQYFSGNPFLPSTNISDNELNAAFVKVLNQAHLPIPKY</sequence>
<dbReference type="InterPro" id="IPR027417">
    <property type="entry name" value="P-loop_NTPase"/>
</dbReference>
<reference evidence="1 2" key="1">
    <citation type="submission" date="2024-04" db="EMBL/GenBank/DDBJ databases">
        <title>Draft genome sequence of Halopseudomonas sabulinigri NBRC 116187.</title>
        <authorList>
            <person name="Miyakawa T."/>
            <person name="Kusuya Y."/>
            <person name="Miura T."/>
        </authorList>
    </citation>
    <scope>NUCLEOTIDE SEQUENCE [LARGE SCALE GENOMIC DNA]</scope>
    <source>
        <strain evidence="1 2">4NH20-0042</strain>
    </source>
</reference>